<gene>
    <name evidence="2" type="ORF">B4135_3146</name>
</gene>
<organism evidence="2 3">
    <name type="scientific">Caldibacillus debilis</name>
    <dbReference type="NCBI Taxonomy" id="301148"/>
    <lineage>
        <taxon>Bacteria</taxon>
        <taxon>Bacillati</taxon>
        <taxon>Bacillota</taxon>
        <taxon>Bacilli</taxon>
        <taxon>Bacillales</taxon>
        <taxon>Bacillaceae</taxon>
        <taxon>Caldibacillus</taxon>
    </lineage>
</organism>
<feature type="compositionally biased region" description="Polar residues" evidence="1">
    <location>
        <begin position="1"/>
        <end position="11"/>
    </location>
</feature>
<proteinExistence type="predicted"/>
<name>A0A150LJK5_9BACI</name>
<evidence type="ECO:0000256" key="1">
    <source>
        <dbReference type="SAM" id="MobiDB-lite"/>
    </source>
</evidence>
<dbReference type="AlphaFoldDB" id="A0A150LJK5"/>
<comment type="caution">
    <text evidence="2">The sequence shown here is derived from an EMBL/GenBank/DDBJ whole genome shotgun (WGS) entry which is preliminary data.</text>
</comment>
<dbReference type="Proteomes" id="UP000075683">
    <property type="component" value="Unassembled WGS sequence"/>
</dbReference>
<feature type="region of interest" description="Disordered" evidence="1">
    <location>
        <begin position="1"/>
        <end position="39"/>
    </location>
</feature>
<accession>A0A150LJK5</accession>
<reference evidence="2 3" key="1">
    <citation type="submission" date="2016-01" db="EMBL/GenBank/DDBJ databases">
        <title>Draft Genome Sequences of Seven Thermophilic Sporeformers Isolated from Foods.</title>
        <authorList>
            <person name="Berendsen E.M."/>
            <person name="Wells-Bennik M.H."/>
            <person name="Krawcyk A.O."/>
            <person name="De Jong A."/>
            <person name="Holsappel S."/>
            <person name="Eijlander R.T."/>
            <person name="Kuipers O.P."/>
        </authorList>
    </citation>
    <scope>NUCLEOTIDE SEQUENCE [LARGE SCALE GENOMIC DNA]</scope>
    <source>
        <strain evidence="2 3">B4135</strain>
    </source>
</reference>
<evidence type="ECO:0000313" key="3">
    <source>
        <dbReference type="Proteomes" id="UP000075683"/>
    </source>
</evidence>
<dbReference type="EMBL" id="LQYT01000096">
    <property type="protein sequence ID" value="KYD12116.1"/>
    <property type="molecule type" value="Genomic_DNA"/>
</dbReference>
<evidence type="ECO:0000313" key="2">
    <source>
        <dbReference type="EMBL" id="KYD12116.1"/>
    </source>
</evidence>
<sequence>MKNVINFSQEPSGRKKPGPYGPEKGSGVIRPLAGYSSPY</sequence>
<protein>
    <submittedName>
        <fullName evidence="2">Uncharacterized protein</fullName>
    </submittedName>
</protein>
<dbReference type="STRING" id="301148.B4135_3146"/>